<evidence type="ECO:0000313" key="2">
    <source>
        <dbReference type="Proteomes" id="UP000198921"/>
    </source>
</evidence>
<sequence length="241" mass="25918">MTLAALDLTDASAAGQLIGFGLTRGARPVEGSDYRNLLDRYRTDLRFKDTVDTFAEGLGLEVLGTPRTGLVLAPEPTGPFATRLADLKTAMDAEEKLVFGLILVAVAAYAYPNEVDLDDPDTKLVDVVKLDDFIRGAISGLRAIDAPDVSNGERARTAADVYADMPSLIPTPHGRRKQGCTLRAIEIVCGWLVDQGAAREAKTLGPDTFQLTDRFRLLVADSAGSEALEVLRTARRTEVTA</sequence>
<proteinExistence type="predicted"/>
<name>A0A1H3LDA0_9ACTN</name>
<dbReference type="STRING" id="1137993.SAMN05660209_03297"/>
<evidence type="ECO:0000313" key="1">
    <source>
        <dbReference type="EMBL" id="SDY62403.1"/>
    </source>
</evidence>
<protein>
    <submittedName>
        <fullName evidence="1">Uncharacterized protein</fullName>
    </submittedName>
</protein>
<dbReference type="EMBL" id="FNOT01000009">
    <property type="protein sequence ID" value="SDY62403.1"/>
    <property type="molecule type" value="Genomic_DNA"/>
</dbReference>
<organism evidence="1 2">
    <name type="scientific">Geodermatophilus africanus</name>
    <dbReference type="NCBI Taxonomy" id="1137993"/>
    <lineage>
        <taxon>Bacteria</taxon>
        <taxon>Bacillati</taxon>
        <taxon>Actinomycetota</taxon>
        <taxon>Actinomycetes</taxon>
        <taxon>Geodermatophilales</taxon>
        <taxon>Geodermatophilaceae</taxon>
        <taxon>Geodermatophilus</taxon>
    </lineage>
</organism>
<dbReference type="OrthoDB" id="6873087at2"/>
<keyword evidence="2" id="KW-1185">Reference proteome</keyword>
<dbReference type="AlphaFoldDB" id="A0A1H3LDA0"/>
<reference evidence="2" key="1">
    <citation type="submission" date="2016-10" db="EMBL/GenBank/DDBJ databases">
        <authorList>
            <person name="Varghese N."/>
            <person name="Submissions S."/>
        </authorList>
    </citation>
    <scope>NUCLEOTIDE SEQUENCE [LARGE SCALE GENOMIC DNA]</scope>
    <source>
        <strain evidence="2">DSM 45422</strain>
    </source>
</reference>
<accession>A0A1H3LDA0</accession>
<dbReference type="RefSeq" id="WP_091158512.1">
    <property type="nucleotide sequence ID" value="NZ_FNOT01000009.1"/>
</dbReference>
<dbReference type="Proteomes" id="UP000198921">
    <property type="component" value="Unassembled WGS sequence"/>
</dbReference>
<gene>
    <name evidence="1" type="ORF">SAMN05660209_03297</name>
</gene>